<proteinExistence type="predicted"/>
<dbReference type="SUPFAM" id="SSF52833">
    <property type="entry name" value="Thioredoxin-like"/>
    <property type="match status" value="1"/>
</dbReference>
<dbReference type="AlphaFoldDB" id="A0A3D8GWR2"/>
<keyword evidence="1" id="KW-0560">Oxidoreductase</keyword>
<keyword evidence="7" id="KW-1185">Reference proteome</keyword>
<evidence type="ECO:0000256" key="3">
    <source>
        <dbReference type="ARBA" id="ARBA00023157"/>
    </source>
</evidence>
<reference evidence="6 7" key="1">
    <citation type="submission" date="2018-07" db="EMBL/GenBank/DDBJ databases">
        <title>Bacillus sp. YLB-04 draft genome sequence.</title>
        <authorList>
            <person name="Yu L."/>
            <person name="Tang X."/>
        </authorList>
    </citation>
    <scope>NUCLEOTIDE SEQUENCE [LARGE SCALE GENOMIC DNA]</scope>
    <source>
        <strain evidence="6 7">YLB-04</strain>
    </source>
</reference>
<evidence type="ECO:0000256" key="2">
    <source>
        <dbReference type="ARBA" id="ARBA00022862"/>
    </source>
</evidence>
<dbReference type="Gene3D" id="3.40.30.10">
    <property type="entry name" value="Glutaredoxin"/>
    <property type="match status" value="1"/>
</dbReference>
<name>A0A3D8GWR2_9BACI</name>
<organism evidence="6 7">
    <name type="scientific">Neobacillus piezotolerans</name>
    <dbReference type="NCBI Taxonomy" id="2259171"/>
    <lineage>
        <taxon>Bacteria</taxon>
        <taxon>Bacillati</taxon>
        <taxon>Bacillota</taxon>
        <taxon>Bacilli</taxon>
        <taxon>Bacillales</taxon>
        <taxon>Bacillaceae</taxon>
        <taxon>Neobacillus</taxon>
    </lineage>
</organism>
<protein>
    <recommendedName>
        <fullName evidence="5">Alkyl hydroperoxide reductase subunit C/ Thiol specific antioxidant domain-containing protein</fullName>
    </recommendedName>
</protein>
<keyword evidence="1" id="KW-0575">Peroxidase</keyword>
<dbReference type="InterPro" id="IPR036249">
    <property type="entry name" value="Thioredoxin-like_sf"/>
</dbReference>
<comment type="caution">
    <text evidence="6">The sequence shown here is derived from an EMBL/GenBank/DDBJ whole genome shotgun (WGS) entry which is preliminary data.</text>
</comment>
<dbReference type="OrthoDB" id="2966547at2"/>
<evidence type="ECO:0000256" key="4">
    <source>
        <dbReference type="ARBA" id="ARBA00023284"/>
    </source>
</evidence>
<dbReference type="GO" id="GO:0004601">
    <property type="term" value="F:peroxidase activity"/>
    <property type="evidence" value="ECO:0007669"/>
    <property type="project" value="UniProtKB-KW"/>
</dbReference>
<sequence length="109" mass="12614">MKEIASWKEDYKRFEELNAEILAISVDHIHSHRVFAASMGTLPYPLLSDWTKQTVKDYGVYNDKGLVAKRSVFVVEKEGKIAYLNTSFKADKREDYDAVFEALEKIKTH</sequence>
<gene>
    <name evidence="6" type="ORF">DRW41_04825</name>
</gene>
<dbReference type="PANTHER" id="PTHR43110:SF1">
    <property type="entry name" value="THIOL PEROXIDASE"/>
    <property type="match status" value="1"/>
</dbReference>
<accession>A0A3D8GWR2</accession>
<keyword evidence="4" id="KW-0676">Redox-active center</keyword>
<keyword evidence="2" id="KW-0049">Antioxidant</keyword>
<evidence type="ECO:0000313" key="6">
    <source>
        <dbReference type="EMBL" id="RDU38884.1"/>
    </source>
</evidence>
<evidence type="ECO:0000256" key="1">
    <source>
        <dbReference type="ARBA" id="ARBA00022559"/>
    </source>
</evidence>
<evidence type="ECO:0000313" key="7">
    <source>
        <dbReference type="Proteomes" id="UP000257144"/>
    </source>
</evidence>
<dbReference type="InterPro" id="IPR050455">
    <property type="entry name" value="Tpx_Peroxidase_subfamily"/>
</dbReference>
<feature type="domain" description="Alkyl hydroperoxide reductase subunit C/ Thiol specific antioxidant" evidence="5">
    <location>
        <begin position="2"/>
        <end position="83"/>
    </location>
</feature>
<evidence type="ECO:0000259" key="5">
    <source>
        <dbReference type="Pfam" id="PF00578"/>
    </source>
</evidence>
<dbReference type="EMBL" id="QNQT01000001">
    <property type="protein sequence ID" value="RDU38884.1"/>
    <property type="molecule type" value="Genomic_DNA"/>
</dbReference>
<dbReference type="Pfam" id="PF00578">
    <property type="entry name" value="AhpC-TSA"/>
    <property type="match status" value="1"/>
</dbReference>
<dbReference type="PANTHER" id="PTHR43110">
    <property type="entry name" value="THIOL PEROXIDASE"/>
    <property type="match status" value="1"/>
</dbReference>
<keyword evidence="3" id="KW-1015">Disulfide bond</keyword>
<dbReference type="Proteomes" id="UP000257144">
    <property type="component" value="Unassembled WGS sequence"/>
</dbReference>
<dbReference type="InterPro" id="IPR000866">
    <property type="entry name" value="AhpC/TSA"/>
</dbReference>